<sequence>MISAARSTGAWPLVEPVKGTLADVLRIAWKKREGWHSIVTGTLMYARAKGLVDFVGADLPAEDLTEEALASYLDRQNDITTYRAVLQLLETASQSKMVTWRPVRRLGAGDLSPIALRRPPAGTALFKENWHDQTDSSP</sequence>
<evidence type="ECO:0000313" key="2">
    <source>
        <dbReference type="Proteomes" id="UP000316429"/>
    </source>
</evidence>
<proteinExistence type="predicted"/>
<dbReference type="EMBL" id="VFYP01000009">
    <property type="protein sequence ID" value="TPP03942.1"/>
    <property type="molecule type" value="Genomic_DNA"/>
</dbReference>
<accession>A0A504UEL4</accession>
<dbReference type="RefSeq" id="WP_140832466.1">
    <property type="nucleotide sequence ID" value="NZ_VFYP01000009.1"/>
</dbReference>
<protein>
    <submittedName>
        <fullName evidence="1">Uncharacterized protein</fullName>
    </submittedName>
</protein>
<reference evidence="1 2" key="1">
    <citation type="submission" date="2019-06" db="EMBL/GenBank/DDBJ databases">
        <title>Rhizobium sp. CL12 isolated from roots of soybean.</title>
        <authorList>
            <person name="Wang C."/>
        </authorList>
    </citation>
    <scope>NUCLEOTIDE SEQUENCE [LARGE SCALE GENOMIC DNA]</scope>
    <source>
        <strain evidence="1 2">CL12</strain>
    </source>
</reference>
<gene>
    <name evidence="1" type="ORF">FJQ55_22915</name>
</gene>
<dbReference type="AlphaFoldDB" id="A0A504UEL4"/>
<name>A0A504UEL4_9HYPH</name>
<evidence type="ECO:0000313" key="1">
    <source>
        <dbReference type="EMBL" id="TPP03942.1"/>
    </source>
</evidence>
<keyword evidence="2" id="KW-1185">Reference proteome</keyword>
<organism evidence="1 2">
    <name type="scientific">Rhizobium glycinendophyticum</name>
    <dbReference type="NCBI Taxonomy" id="2589807"/>
    <lineage>
        <taxon>Bacteria</taxon>
        <taxon>Pseudomonadati</taxon>
        <taxon>Pseudomonadota</taxon>
        <taxon>Alphaproteobacteria</taxon>
        <taxon>Hyphomicrobiales</taxon>
        <taxon>Rhizobiaceae</taxon>
        <taxon>Rhizobium/Agrobacterium group</taxon>
        <taxon>Rhizobium</taxon>
    </lineage>
</organism>
<comment type="caution">
    <text evidence="1">The sequence shown here is derived from an EMBL/GenBank/DDBJ whole genome shotgun (WGS) entry which is preliminary data.</text>
</comment>
<dbReference type="Proteomes" id="UP000316429">
    <property type="component" value="Unassembled WGS sequence"/>
</dbReference>